<gene>
    <name evidence="5" type="ORF">ACFOMD_12375</name>
</gene>
<accession>A0ABV7XCD2</accession>
<evidence type="ECO:0000256" key="1">
    <source>
        <dbReference type="ARBA" id="ARBA00010457"/>
    </source>
</evidence>
<feature type="chain" id="PRO_5045809420" evidence="3">
    <location>
        <begin position="28"/>
        <end position="198"/>
    </location>
</feature>
<dbReference type="Gene3D" id="2.60.40.200">
    <property type="entry name" value="Superoxide dismutase, copper/zinc binding domain"/>
    <property type="match status" value="1"/>
</dbReference>
<feature type="region of interest" description="Disordered" evidence="2">
    <location>
        <begin position="23"/>
        <end position="46"/>
    </location>
</feature>
<comment type="caution">
    <text evidence="5">The sequence shown here is derived from an EMBL/GenBank/DDBJ whole genome shotgun (WGS) entry which is preliminary data.</text>
</comment>
<feature type="region of interest" description="Disordered" evidence="2">
    <location>
        <begin position="106"/>
        <end position="134"/>
    </location>
</feature>
<name>A0ABV7XCD2_9SPHN</name>
<feature type="compositionally biased region" description="Low complexity" evidence="2">
    <location>
        <begin position="31"/>
        <end position="42"/>
    </location>
</feature>
<organism evidence="5 6">
    <name type="scientific">Sphingoaurantiacus capsulatus</name>
    <dbReference type="NCBI Taxonomy" id="1771310"/>
    <lineage>
        <taxon>Bacteria</taxon>
        <taxon>Pseudomonadati</taxon>
        <taxon>Pseudomonadota</taxon>
        <taxon>Alphaproteobacteria</taxon>
        <taxon>Sphingomonadales</taxon>
        <taxon>Sphingosinicellaceae</taxon>
        <taxon>Sphingoaurantiacus</taxon>
    </lineage>
</organism>
<evidence type="ECO:0000256" key="3">
    <source>
        <dbReference type="SAM" id="SignalP"/>
    </source>
</evidence>
<keyword evidence="6" id="KW-1185">Reference proteome</keyword>
<protein>
    <submittedName>
        <fullName evidence="5">Superoxide dismutase family protein</fullName>
    </submittedName>
</protein>
<dbReference type="CDD" id="cd00305">
    <property type="entry name" value="Cu-Zn_Superoxide_Dismutase"/>
    <property type="match status" value="1"/>
</dbReference>
<dbReference type="InterPro" id="IPR036423">
    <property type="entry name" value="SOD-like_Cu/Zn_dom_sf"/>
</dbReference>
<reference evidence="6" key="1">
    <citation type="journal article" date="2019" name="Int. J. Syst. Evol. Microbiol.">
        <title>The Global Catalogue of Microorganisms (GCM) 10K type strain sequencing project: providing services to taxonomists for standard genome sequencing and annotation.</title>
        <authorList>
            <consortium name="The Broad Institute Genomics Platform"/>
            <consortium name="The Broad Institute Genome Sequencing Center for Infectious Disease"/>
            <person name="Wu L."/>
            <person name="Ma J."/>
        </authorList>
    </citation>
    <scope>NUCLEOTIDE SEQUENCE [LARGE SCALE GENOMIC DNA]</scope>
    <source>
        <strain evidence="6">KCTC 42644</strain>
    </source>
</reference>
<dbReference type="RefSeq" id="WP_380861807.1">
    <property type="nucleotide sequence ID" value="NZ_JBHRXV010000011.1"/>
</dbReference>
<proteinExistence type="inferred from homology"/>
<evidence type="ECO:0000313" key="6">
    <source>
        <dbReference type="Proteomes" id="UP001595615"/>
    </source>
</evidence>
<feature type="domain" description="Superoxide dismutase copper/zinc binding" evidence="4">
    <location>
        <begin position="73"/>
        <end position="193"/>
    </location>
</feature>
<dbReference type="EMBL" id="JBHRXV010000011">
    <property type="protein sequence ID" value="MFC3713373.1"/>
    <property type="molecule type" value="Genomic_DNA"/>
</dbReference>
<feature type="signal peptide" evidence="3">
    <location>
        <begin position="1"/>
        <end position="27"/>
    </location>
</feature>
<evidence type="ECO:0000256" key="2">
    <source>
        <dbReference type="SAM" id="MobiDB-lite"/>
    </source>
</evidence>
<dbReference type="PANTHER" id="PTHR10003">
    <property type="entry name" value="SUPEROXIDE DISMUTASE CU-ZN -RELATED"/>
    <property type="match status" value="1"/>
</dbReference>
<keyword evidence="3" id="KW-0732">Signal</keyword>
<dbReference type="InterPro" id="IPR024134">
    <property type="entry name" value="SOD_Cu/Zn_/chaperone"/>
</dbReference>
<dbReference type="Proteomes" id="UP001595615">
    <property type="component" value="Unassembled WGS sequence"/>
</dbReference>
<dbReference type="InterPro" id="IPR001424">
    <property type="entry name" value="SOD_Cu_Zn_dom"/>
</dbReference>
<sequence length="198" mass="19582">MDRKVVTAIVSALALGAGVNACSSSMAEPTSGAGQSAAPSAAMTTGTAPVAHTELFDKDGKSKGRAVARPMGDGVHVTGDLENVTPGTYAIHVHTTGTCTAPDFTSAGPHWNPEGKQHGKENPSGPHKGDLPNVTVGADGKAKVSSHIMGVTMTGGTAALLDADGAALVLHAGVDDYKSDPTGNAGGRAACGVFKAGL</sequence>
<evidence type="ECO:0000259" key="4">
    <source>
        <dbReference type="Pfam" id="PF00080"/>
    </source>
</evidence>
<dbReference type="Pfam" id="PF00080">
    <property type="entry name" value="Sod_Cu"/>
    <property type="match status" value="1"/>
</dbReference>
<comment type="similarity">
    <text evidence="1">Belongs to the Cu-Zn superoxide dismutase family.</text>
</comment>
<evidence type="ECO:0000313" key="5">
    <source>
        <dbReference type="EMBL" id="MFC3713373.1"/>
    </source>
</evidence>
<dbReference type="SUPFAM" id="SSF49329">
    <property type="entry name" value="Cu,Zn superoxide dismutase-like"/>
    <property type="match status" value="1"/>
</dbReference>